<proteinExistence type="predicted"/>
<protein>
    <recommendedName>
        <fullName evidence="3">Phage-related baseplate assembly protein</fullName>
    </recommendedName>
</protein>
<dbReference type="SUPFAM" id="SSF69255">
    <property type="entry name" value="gp5 N-terminal domain-like"/>
    <property type="match status" value="1"/>
</dbReference>
<accession>A0A1N6MB24</accession>
<sequence length="546" mass="60554">MKLEKRLFISGEEVKLISNMVSLKLSLGSVAIFEVETKEKPEQFASVRFDIGYENKTTPWFEGYIDKVQPAANGYHKITVKELAGILSKRWAVSLEHPTAEQVIGVLSDLTGLEFNLPDADYIKTTIPNFVCQGTGYQCLEQIAKAFSIPDCVWFQHTDQVVYFGSYQDSHFGNKPMPVPEEFTSRQSGNSVTFVPFPMLRPGRVMNDKRVNRVDLIQDEMTAYWKTEQSEVSPKKRETLQNFPELAAGFHLPKFGRVEVVRDTATAGQVADPFRPRFAVDVQVLDENLNPDINVPVYRSIPLPVHISGHESGLLSYPLEGTLVEIAFAYGRNDKPIIRGVYGREYALPSIEPGEQLQQQREEVSNRIDAAGNTTQKTDQTQSQRAFEKLDQVERYRGAFGQHHILVDEHSIEEVIGKKLIEALGAINLIAGDDIVLGSLGNMQTATAGELVETIGKVRRSIAAEHQWLQSPKTWVGSKQENVLILLSELMQVVKELADTLATHTHSGVVAGPATTKAPVQASAISGHGSDSSNLKGRLDPITQTS</sequence>
<evidence type="ECO:0000313" key="2">
    <source>
        <dbReference type="EMBL" id="SIO96566.1"/>
    </source>
</evidence>
<dbReference type="OrthoDB" id="5812814at2"/>
<evidence type="ECO:0000256" key="1">
    <source>
        <dbReference type="SAM" id="MobiDB-lite"/>
    </source>
</evidence>
<gene>
    <name evidence="2" type="ORF">VSP9026_04369</name>
</gene>
<dbReference type="Proteomes" id="UP000184774">
    <property type="component" value="Unassembled WGS sequence"/>
</dbReference>
<organism evidence="2">
    <name type="scientific">Vibrio spartinae</name>
    <dbReference type="NCBI Taxonomy" id="1918945"/>
    <lineage>
        <taxon>Bacteria</taxon>
        <taxon>Pseudomonadati</taxon>
        <taxon>Pseudomonadota</taxon>
        <taxon>Gammaproteobacteria</taxon>
        <taxon>Vibrionales</taxon>
        <taxon>Vibrionaceae</taxon>
        <taxon>Vibrio</taxon>
    </lineage>
</organism>
<name>A0A1N6MB24_9VIBR</name>
<dbReference type="EMBL" id="FSSB01000032">
    <property type="protein sequence ID" value="SIO96566.1"/>
    <property type="molecule type" value="Genomic_DNA"/>
</dbReference>
<evidence type="ECO:0008006" key="3">
    <source>
        <dbReference type="Google" id="ProtNLM"/>
    </source>
</evidence>
<dbReference type="AlphaFoldDB" id="A0A1N6MB24"/>
<dbReference type="RefSeq" id="WP_074374991.1">
    <property type="nucleotide sequence ID" value="NZ_AP024907.1"/>
</dbReference>
<feature type="region of interest" description="Disordered" evidence="1">
    <location>
        <begin position="520"/>
        <end position="546"/>
    </location>
</feature>
<reference evidence="2" key="1">
    <citation type="submission" date="2016-12" db="EMBL/GenBank/DDBJ databases">
        <authorList>
            <person name="Song W.-J."/>
            <person name="Kurnit D.M."/>
        </authorList>
    </citation>
    <scope>NUCLEOTIDE SEQUENCE [LARGE SCALE GENOMIC DNA]</scope>
    <source>
        <strain evidence="2">CECT 9026</strain>
    </source>
</reference>